<gene>
    <name evidence="1" type="ORF">HKW67_12430</name>
</gene>
<dbReference type="Proteomes" id="UP000500938">
    <property type="component" value="Chromosome"/>
</dbReference>
<dbReference type="EMBL" id="CP053085">
    <property type="protein sequence ID" value="QJR36253.1"/>
    <property type="molecule type" value="Genomic_DNA"/>
</dbReference>
<name>A0A6M4ING6_9BACT</name>
<accession>A0A6M4ING6</accession>
<dbReference type="RefSeq" id="WP_171225688.1">
    <property type="nucleotide sequence ID" value="NZ_CP053085.1"/>
</dbReference>
<dbReference type="AlphaFoldDB" id="A0A6M4ING6"/>
<dbReference type="PANTHER" id="PTHR43737">
    <property type="entry name" value="BLL7424 PROTEIN"/>
    <property type="match status" value="1"/>
</dbReference>
<dbReference type="PROSITE" id="PS51318">
    <property type="entry name" value="TAT"/>
    <property type="match status" value="1"/>
</dbReference>
<dbReference type="InterPro" id="IPR010869">
    <property type="entry name" value="DUF1501"/>
</dbReference>
<dbReference type="PANTHER" id="PTHR43737:SF1">
    <property type="entry name" value="DUF1501 DOMAIN-CONTAINING PROTEIN"/>
    <property type="match status" value="1"/>
</dbReference>
<sequence>MNHPRDDVACDEYRHVSRRRFLELGSIGAASVALPSWLPSVQFAESEDGVRDVLVSVFLRGGADGLTLVAPYADPTYYALRPTLAIPRPDSSSPNRGLALGTFFMLPRTMAPLMAPYLSGELLAVHACGQSATKSRSHFEAERYLEQGKPEDYTIQSGWLARHLATSAPMSATAPMRATSITYGMPRTLAGAPKSLPVPRPASFGVTTPSTAALQRLYNGAWTPMRDSAIDGLATVTLLNRLDFNGYRPANGATYRNDNLGQALRAIATMIKGDIGLEAAHVDANGWDTHANQGSIGGVLADNMTEFASALGAFWQDIMQGPSNSRVTLIATTEFGRNARENGSVGTDHGRASVMFLMGKAIAGGQVITQWPGLEREQLEDGQDLKVTIDMRDVLAEVVQNRLNNRNLSAIFPDYTPRFRGVTK</sequence>
<keyword evidence="2" id="KW-1185">Reference proteome</keyword>
<dbReference type="InterPro" id="IPR006311">
    <property type="entry name" value="TAT_signal"/>
</dbReference>
<dbReference type="Pfam" id="PF07394">
    <property type="entry name" value="DUF1501"/>
    <property type="match status" value="1"/>
</dbReference>
<evidence type="ECO:0000313" key="2">
    <source>
        <dbReference type="Proteomes" id="UP000500938"/>
    </source>
</evidence>
<proteinExistence type="predicted"/>
<dbReference type="KEGG" id="ggr:HKW67_12430"/>
<reference evidence="1 2" key="1">
    <citation type="submission" date="2020-05" db="EMBL/GenBank/DDBJ databases">
        <title>Complete genome sequence of Gemmatimonas greenlandica TET16.</title>
        <authorList>
            <person name="Zeng Y."/>
        </authorList>
    </citation>
    <scope>NUCLEOTIDE SEQUENCE [LARGE SCALE GENOMIC DNA]</scope>
    <source>
        <strain evidence="1 2">TET16</strain>
    </source>
</reference>
<protein>
    <submittedName>
        <fullName evidence="1">DUF1501 domain-containing protein</fullName>
    </submittedName>
</protein>
<evidence type="ECO:0000313" key="1">
    <source>
        <dbReference type="EMBL" id="QJR36253.1"/>
    </source>
</evidence>
<organism evidence="1 2">
    <name type="scientific">Gemmatimonas groenlandica</name>
    <dbReference type="NCBI Taxonomy" id="2732249"/>
    <lineage>
        <taxon>Bacteria</taxon>
        <taxon>Pseudomonadati</taxon>
        <taxon>Gemmatimonadota</taxon>
        <taxon>Gemmatimonadia</taxon>
        <taxon>Gemmatimonadales</taxon>
        <taxon>Gemmatimonadaceae</taxon>
        <taxon>Gemmatimonas</taxon>
    </lineage>
</organism>